<gene>
    <name evidence="3" type="ORF">DFQ27_001173</name>
</gene>
<dbReference type="InterPro" id="IPR029058">
    <property type="entry name" value="AB_hydrolase_fold"/>
</dbReference>
<protein>
    <recommendedName>
        <fullName evidence="2">Serine aminopeptidase S33 domain-containing protein</fullName>
    </recommendedName>
</protein>
<feature type="compositionally biased region" description="Polar residues" evidence="1">
    <location>
        <begin position="311"/>
        <end position="321"/>
    </location>
</feature>
<dbReference type="PANTHER" id="PTHR12277:SF81">
    <property type="entry name" value="PROTEIN ABHD13"/>
    <property type="match status" value="1"/>
</dbReference>
<dbReference type="Proteomes" id="UP000807716">
    <property type="component" value="Unassembled WGS sequence"/>
</dbReference>
<feature type="domain" description="Serine aminopeptidase S33" evidence="2">
    <location>
        <begin position="84"/>
        <end position="205"/>
    </location>
</feature>
<dbReference type="Gene3D" id="3.40.50.1820">
    <property type="entry name" value="alpha/beta hydrolase"/>
    <property type="match status" value="1"/>
</dbReference>
<evidence type="ECO:0000313" key="3">
    <source>
        <dbReference type="EMBL" id="KAG0264504.1"/>
    </source>
</evidence>
<comment type="caution">
    <text evidence="3">The sequence shown here is derived from an EMBL/GenBank/DDBJ whole genome shotgun (WGS) entry which is preliminary data.</text>
</comment>
<evidence type="ECO:0000259" key="2">
    <source>
        <dbReference type="Pfam" id="PF12146"/>
    </source>
</evidence>
<sequence>MSFFAHWLRLGSPARLATPEAYTLTPFTTRNIKIQTPDNLRLGAWHILPKNTPKAVVQHIQAAASAEYDPAGAVDAIFDKALREADKVVLYFHGQVGDRGKGNRIATYKNVQAALPTTHVVAVDCRGFGDSDGFPSELGFITDALAAWGWVTERVSHQRVMIYGHSLGTGISANLCRKLEEQGVVPLAMILDAAFTSMPDMMTAYRRIPIVRPFARFPLLINHFKQNLLDRFETVRAVESIQAPLLLIHGQEDADVLISNSHTLFHTALTSRRLQTCTRELSVTEAGESKEAEEELARAGLDLGFRDSLTTATNASSSDQPESLLFRGARSSRDPWTEEPEEQAANQGSKDLSRPSSPLSSGNDSGIGSGLTSPGSVIKDEARTKEHAPGDEDSTLSMLDDPHSPRQDLHHCHDDDHHHHHHQQHMGDGHFGSCRTVQLEFPREGSLEYNQQFQIGFLTVQYAIHNNCGEFEITREVLSLFIEAVERRNAWLRDQQMVGWSAAWQEQPQPQQQQQRRSEEGGQEEQAGQEQVEVAKQKGEATMERSEQSRSTRTPPAGRVKPFYFDMVQALRANRVGAEQLDVPEVVE</sequence>
<feature type="compositionally biased region" description="Polar residues" evidence="1">
    <location>
        <begin position="344"/>
        <end position="375"/>
    </location>
</feature>
<dbReference type="EMBL" id="JAAAJB010000138">
    <property type="protein sequence ID" value="KAG0264504.1"/>
    <property type="molecule type" value="Genomic_DNA"/>
</dbReference>
<accession>A0A9P6QD64</accession>
<name>A0A9P6QD64_9FUNG</name>
<evidence type="ECO:0000256" key="1">
    <source>
        <dbReference type="SAM" id="MobiDB-lite"/>
    </source>
</evidence>
<dbReference type="Pfam" id="PF12146">
    <property type="entry name" value="Hydrolase_4"/>
    <property type="match status" value="1"/>
</dbReference>
<feature type="compositionally biased region" description="Basic and acidic residues" evidence="1">
    <location>
        <begin position="400"/>
        <end position="417"/>
    </location>
</feature>
<feature type="compositionally biased region" description="Low complexity" evidence="1">
    <location>
        <begin position="503"/>
        <end position="515"/>
    </location>
</feature>
<dbReference type="PANTHER" id="PTHR12277">
    <property type="entry name" value="ALPHA/BETA HYDROLASE DOMAIN-CONTAINING PROTEIN"/>
    <property type="match status" value="1"/>
</dbReference>
<proteinExistence type="predicted"/>
<reference evidence="3" key="1">
    <citation type="journal article" date="2020" name="Fungal Divers.">
        <title>Resolving the Mortierellaceae phylogeny through synthesis of multi-gene phylogenetics and phylogenomics.</title>
        <authorList>
            <person name="Vandepol N."/>
            <person name="Liber J."/>
            <person name="Desiro A."/>
            <person name="Na H."/>
            <person name="Kennedy M."/>
            <person name="Barry K."/>
            <person name="Grigoriev I.V."/>
            <person name="Miller A.N."/>
            <person name="O'Donnell K."/>
            <person name="Stajich J.E."/>
            <person name="Bonito G."/>
        </authorList>
    </citation>
    <scope>NUCLEOTIDE SEQUENCE</scope>
    <source>
        <strain evidence="3">BC1065</strain>
    </source>
</reference>
<feature type="region of interest" description="Disordered" evidence="1">
    <location>
        <begin position="311"/>
        <end position="428"/>
    </location>
</feature>
<dbReference type="InterPro" id="IPR022742">
    <property type="entry name" value="Hydrolase_4"/>
</dbReference>
<feature type="region of interest" description="Disordered" evidence="1">
    <location>
        <begin position="503"/>
        <end position="560"/>
    </location>
</feature>
<dbReference type="SUPFAM" id="SSF53474">
    <property type="entry name" value="alpha/beta-Hydrolases"/>
    <property type="match status" value="1"/>
</dbReference>
<dbReference type="AlphaFoldDB" id="A0A9P6QD64"/>
<organism evidence="3 4">
    <name type="scientific">Actinomortierella ambigua</name>
    <dbReference type="NCBI Taxonomy" id="1343610"/>
    <lineage>
        <taxon>Eukaryota</taxon>
        <taxon>Fungi</taxon>
        <taxon>Fungi incertae sedis</taxon>
        <taxon>Mucoromycota</taxon>
        <taxon>Mortierellomycotina</taxon>
        <taxon>Mortierellomycetes</taxon>
        <taxon>Mortierellales</taxon>
        <taxon>Mortierellaceae</taxon>
        <taxon>Actinomortierella</taxon>
    </lineage>
</organism>
<evidence type="ECO:0000313" key="4">
    <source>
        <dbReference type="Proteomes" id="UP000807716"/>
    </source>
</evidence>
<feature type="compositionally biased region" description="Basic and acidic residues" evidence="1">
    <location>
        <begin position="533"/>
        <end position="550"/>
    </location>
</feature>
<feature type="compositionally biased region" description="Basic and acidic residues" evidence="1">
    <location>
        <begin position="378"/>
        <end position="390"/>
    </location>
</feature>
<dbReference type="OrthoDB" id="446723at2759"/>
<keyword evidence="4" id="KW-1185">Reference proteome</keyword>